<evidence type="ECO:0000313" key="6">
    <source>
        <dbReference type="Proteomes" id="UP001161160"/>
    </source>
</evidence>
<dbReference type="PANTHER" id="PTHR42756">
    <property type="entry name" value="TRANSCRIPTIONAL REGULATOR, MARR"/>
    <property type="match status" value="1"/>
</dbReference>
<evidence type="ECO:0000256" key="2">
    <source>
        <dbReference type="ARBA" id="ARBA00023125"/>
    </source>
</evidence>
<protein>
    <submittedName>
        <fullName evidence="5">MarR family transcriptional regulator for hemolysin</fullName>
    </submittedName>
</protein>
<proteinExistence type="predicted"/>
<dbReference type="SMART" id="SM00347">
    <property type="entry name" value="HTH_MARR"/>
    <property type="match status" value="1"/>
</dbReference>
<organism evidence="5 6">
    <name type="scientific">Polynucleobacter sphagniphilus</name>
    <dbReference type="NCBI Taxonomy" id="1743169"/>
    <lineage>
        <taxon>Bacteria</taxon>
        <taxon>Pseudomonadati</taxon>
        <taxon>Pseudomonadota</taxon>
        <taxon>Betaproteobacteria</taxon>
        <taxon>Burkholderiales</taxon>
        <taxon>Burkholderiaceae</taxon>
        <taxon>Polynucleobacter</taxon>
    </lineage>
</organism>
<dbReference type="GO" id="GO:0003700">
    <property type="term" value="F:DNA-binding transcription factor activity"/>
    <property type="evidence" value="ECO:0007669"/>
    <property type="project" value="InterPro"/>
</dbReference>
<dbReference type="PANTHER" id="PTHR42756:SF1">
    <property type="entry name" value="TRANSCRIPTIONAL REPRESSOR OF EMRAB OPERON"/>
    <property type="match status" value="1"/>
</dbReference>
<evidence type="ECO:0000256" key="1">
    <source>
        <dbReference type="ARBA" id="ARBA00023015"/>
    </source>
</evidence>
<evidence type="ECO:0000256" key="3">
    <source>
        <dbReference type="ARBA" id="ARBA00023163"/>
    </source>
</evidence>
<dbReference type="InterPro" id="IPR000835">
    <property type="entry name" value="HTH_MarR-typ"/>
</dbReference>
<keyword evidence="1" id="KW-0805">Transcription regulation</keyword>
<accession>A0AA43S4X1</accession>
<comment type="caution">
    <text evidence="5">The sequence shown here is derived from an EMBL/GenBank/DDBJ whole genome shotgun (WGS) entry which is preliminary data.</text>
</comment>
<gene>
    <name evidence="5" type="ORF">M2127_001268</name>
</gene>
<dbReference type="InterPro" id="IPR036390">
    <property type="entry name" value="WH_DNA-bd_sf"/>
</dbReference>
<dbReference type="Gene3D" id="1.10.10.10">
    <property type="entry name" value="Winged helix-like DNA-binding domain superfamily/Winged helix DNA-binding domain"/>
    <property type="match status" value="1"/>
</dbReference>
<dbReference type="Proteomes" id="UP001161160">
    <property type="component" value="Unassembled WGS sequence"/>
</dbReference>
<keyword evidence="6" id="KW-1185">Reference proteome</keyword>
<dbReference type="Pfam" id="PF01047">
    <property type="entry name" value="MarR"/>
    <property type="match status" value="1"/>
</dbReference>
<evidence type="ECO:0000313" key="5">
    <source>
        <dbReference type="EMBL" id="MDH6503964.1"/>
    </source>
</evidence>
<dbReference type="SUPFAM" id="SSF46785">
    <property type="entry name" value="Winged helix' DNA-binding domain"/>
    <property type="match status" value="1"/>
</dbReference>
<evidence type="ECO:0000259" key="4">
    <source>
        <dbReference type="PROSITE" id="PS50995"/>
    </source>
</evidence>
<dbReference type="PRINTS" id="PR00598">
    <property type="entry name" value="HTHMARR"/>
</dbReference>
<dbReference type="RefSeq" id="WP_143742174.1">
    <property type="nucleotide sequence ID" value="NZ_JARXVW010000002.1"/>
</dbReference>
<keyword evidence="2" id="KW-0238">DNA-binding</keyword>
<dbReference type="EMBL" id="JARXYA010000005">
    <property type="protein sequence ID" value="MDH6503964.1"/>
    <property type="molecule type" value="Genomic_DNA"/>
</dbReference>
<name>A0AA43S4X1_9BURK</name>
<dbReference type="PROSITE" id="PS50995">
    <property type="entry name" value="HTH_MARR_2"/>
    <property type="match status" value="1"/>
</dbReference>
<feature type="domain" description="HTH marR-type" evidence="4">
    <location>
        <begin position="17"/>
        <end position="150"/>
    </location>
</feature>
<dbReference type="AlphaFoldDB" id="A0AA43S4X1"/>
<keyword evidence="3" id="KW-0804">Transcription</keyword>
<dbReference type="InterPro" id="IPR036388">
    <property type="entry name" value="WH-like_DNA-bd_sf"/>
</dbReference>
<dbReference type="GO" id="GO:0003677">
    <property type="term" value="F:DNA binding"/>
    <property type="evidence" value="ECO:0007669"/>
    <property type="project" value="UniProtKB-KW"/>
</dbReference>
<reference evidence="5" key="1">
    <citation type="submission" date="2023-04" db="EMBL/GenBank/DDBJ databases">
        <title>Genome Encyclopedia of Bacteria and Archaea VI: Functional Genomics of Type Strains.</title>
        <authorList>
            <person name="Whitman W."/>
        </authorList>
    </citation>
    <scope>NUCLEOTIDE SEQUENCE</scope>
    <source>
        <strain evidence="5">Enz.4-51</strain>
    </source>
</reference>
<sequence length="155" mass="17603">MDRILTNMHDFLITTLEEQFSVMLHSAARAYKQALDRRLKDLGVGQTGWMTIAFIARSDEPLSQIELAKRVGVEPPSMVPMIDRLVRHGLVSRQPSTVDKRMKFVLLTKSGAALYKKIEIEADRFRAALLSKVNKKDLSLIVKFLEQVYEAAESI</sequence>